<feature type="transmembrane region" description="Helical" evidence="4">
    <location>
        <begin position="342"/>
        <end position="362"/>
    </location>
</feature>
<dbReference type="AlphaFoldDB" id="A0AAX4HLQ0"/>
<evidence type="ECO:0000313" key="6">
    <source>
        <dbReference type="Proteomes" id="UP001324634"/>
    </source>
</evidence>
<feature type="transmembrane region" description="Helical" evidence="4">
    <location>
        <begin position="12"/>
        <end position="34"/>
    </location>
</feature>
<feature type="transmembrane region" description="Helical" evidence="4">
    <location>
        <begin position="248"/>
        <end position="267"/>
    </location>
</feature>
<evidence type="ECO:0000256" key="4">
    <source>
        <dbReference type="SAM" id="Phobius"/>
    </source>
</evidence>
<sequence length="392" mass="42495">MFQLPFGLKKLVLNFNLLTFGANQLLLFSLFPILAMKLGLSISIIALAFSFGTLIFLWGSPYWSNRADLENPHRVLFINVTGLFVSLVFASLIFFLEKSFTMTTALMILLMGRISYGALASGIPAISQSIRLSYGQEMMKSMFSHSAYLNVGRTLGPCLLLLPFSTQTIIHGLTIWGAVLWFLNLIVMMSEKEPSEPKTSKKRPSPFVVSKELILPIALTMSFGLYTGMLHSSLGQKISLDLALNAEAASTFMAKLLLSGTIIMAVVQIVGSTLFKNNWRVPLSVGILAMTVGALLISFLPSELSYWAGIAGISLGIAFLQPSNITFMESLGLGGETRGQRLGQLASFNTLSYALGGILAAIGNHQLVSVLILGLLIVSGVRILTQVEVKVC</sequence>
<evidence type="ECO:0000256" key="2">
    <source>
        <dbReference type="ARBA" id="ARBA00022989"/>
    </source>
</evidence>
<dbReference type="RefSeq" id="WP_321392217.1">
    <property type="nucleotide sequence ID" value="NZ_CP139487.1"/>
</dbReference>
<keyword evidence="2 4" id="KW-1133">Transmembrane helix</keyword>
<feature type="transmembrane region" description="Helical" evidence="4">
    <location>
        <begin position="304"/>
        <end position="321"/>
    </location>
</feature>
<dbReference type="SUPFAM" id="SSF103473">
    <property type="entry name" value="MFS general substrate transporter"/>
    <property type="match status" value="1"/>
</dbReference>
<dbReference type="GO" id="GO:0022857">
    <property type="term" value="F:transmembrane transporter activity"/>
    <property type="evidence" value="ECO:0007669"/>
    <property type="project" value="InterPro"/>
</dbReference>
<dbReference type="PANTHER" id="PTHR23546">
    <property type="entry name" value="TRANSPORT PROTEIN"/>
    <property type="match status" value="1"/>
</dbReference>
<feature type="transmembrane region" description="Helical" evidence="4">
    <location>
        <begin position="279"/>
        <end position="298"/>
    </location>
</feature>
<evidence type="ECO:0000256" key="1">
    <source>
        <dbReference type="ARBA" id="ARBA00022692"/>
    </source>
</evidence>
<feature type="transmembrane region" description="Helical" evidence="4">
    <location>
        <begin position="40"/>
        <end position="63"/>
    </location>
</feature>
<keyword evidence="1 4" id="KW-0812">Transmembrane</keyword>
<feature type="transmembrane region" description="Helical" evidence="4">
    <location>
        <begin position="75"/>
        <end position="96"/>
    </location>
</feature>
<feature type="transmembrane region" description="Helical" evidence="4">
    <location>
        <begin position="208"/>
        <end position="228"/>
    </location>
</feature>
<gene>
    <name evidence="5" type="ORF">SOO65_15510</name>
</gene>
<evidence type="ECO:0000256" key="3">
    <source>
        <dbReference type="ARBA" id="ARBA00023136"/>
    </source>
</evidence>
<accession>A0AAX4HLQ0</accession>
<dbReference type="InterPro" id="IPR011701">
    <property type="entry name" value="MFS"/>
</dbReference>
<organism evidence="5 6">
    <name type="scientific">Peredibacter starrii</name>
    <dbReference type="NCBI Taxonomy" id="28202"/>
    <lineage>
        <taxon>Bacteria</taxon>
        <taxon>Pseudomonadati</taxon>
        <taxon>Bdellovibrionota</taxon>
        <taxon>Bacteriovoracia</taxon>
        <taxon>Bacteriovoracales</taxon>
        <taxon>Bacteriovoracaceae</taxon>
        <taxon>Peredibacter</taxon>
    </lineage>
</organism>
<evidence type="ECO:0000313" key="5">
    <source>
        <dbReference type="EMBL" id="WPU64100.1"/>
    </source>
</evidence>
<dbReference type="Proteomes" id="UP001324634">
    <property type="component" value="Chromosome"/>
</dbReference>
<feature type="transmembrane region" description="Helical" evidence="4">
    <location>
        <begin position="102"/>
        <end position="126"/>
    </location>
</feature>
<reference evidence="5 6" key="1">
    <citation type="submission" date="2023-11" db="EMBL/GenBank/DDBJ databases">
        <title>Peredibacter starrii A3.12.</title>
        <authorList>
            <person name="Mitchell R.J."/>
        </authorList>
    </citation>
    <scope>NUCLEOTIDE SEQUENCE [LARGE SCALE GENOMIC DNA]</scope>
    <source>
        <strain evidence="5 6">A3.12</strain>
    </source>
</reference>
<dbReference type="Pfam" id="PF07690">
    <property type="entry name" value="MFS_1"/>
    <property type="match status" value="1"/>
</dbReference>
<dbReference type="Gene3D" id="1.20.1250.20">
    <property type="entry name" value="MFS general substrate transporter like domains"/>
    <property type="match status" value="1"/>
</dbReference>
<proteinExistence type="predicted"/>
<name>A0AAX4HLQ0_9BACT</name>
<keyword evidence="3 4" id="KW-0472">Membrane</keyword>
<dbReference type="PANTHER" id="PTHR23546:SF1">
    <property type="entry name" value="MEMBRANE PROTEIN"/>
    <property type="match status" value="1"/>
</dbReference>
<feature type="transmembrane region" description="Helical" evidence="4">
    <location>
        <begin position="368"/>
        <end position="385"/>
    </location>
</feature>
<dbReference type="EMBL" id="CP139487">
    <property type="protein sequence ID" value="WPU64100.1"/>
    <property type="molecule type" value="Genomic_DNA"/>
</dbReference>
<keyword evidence="6" id="KW-1185">Reference proteome</keyword>
<protein>
    <submittedName>
        <fullName evidence="5">MFS transporter</fullName>
    </submittedName>
</protein>
<dbReference type="InterPro" id="IPR036259">
    <property type="entry name" value="MFS_trans_sf"/>
</dbReference>
<feature type="transmembrane region" description="Helical" evidence="4">
    <location>
        <begin position="170"/>
        <end position="187"/>
    </location>
</feature>
<dbReference type="KEGG" id="psti:SOO65_15510"/>
<feature type="transmembrane region" description="Helical" evidence="4">
    <location>
        <begin position="147"/>
        <end position="164"/>
    </location>
</feature>